<organism evidence="2 3">
    <name type="scientific">Gangjinia marincola</name>
    <dbReference type="NCBI Taxonomy" id="578463"/>
    <lineage>
        <taxon>Bacteria</taxon>
        <taxon>Pseudomonadati</taxon>
        <taxon>Bacteroidota</taxon>
        <taxon>Flavobacteriia</taxon>
        <taxon>Flavobacteriales</taxon>
        <taxon>Flavobacteriaceae</taxon>
        <taxon>Gangjinia</taxon>
    </lineage>
</organism>
<dbReference type="InterPro" id="IPR016040">
    <property type="entry name" value="NAD(P)-bd_dom"/>
</dbReference>
<sequence>MNLKGKNILVTGADGFIGSHLVEYLISKEANVTAFCLYNSFNSAGWLDLIPKETKEKIKFNFGDIRDAEIVSQSVQSIDIIFHLAALISVPYSFTSPRSFIKTNVLGLLNVLEAAKRESVKKIICVSTSEIYGNAQHLPITEDHPKIPQSPYAASKIGADALAYSYAKSFDLPIIIARPFNTYGPRQSLRAIIPTVISQYINGEQVLKLGDTKPKRDFVYVEDTVKGLINCCSDGLPYGHDFNICSNEAISINDLAYKIGDLFGKRIDIAFDTDRLRPLKSEIQHLVGDHKKLYDYTRWKPIISMDEGLKRTIEWMKSDWDNRPYRNNTHHV</sequence>
<reference evidence="3" key="1">
    <citation type="journal article" date="2019" name="Int. J. Syst. Evol. Microbiol.">
        <title>The Global Catalogue of Microorganisms (GCM) 10K type strain sequencing project: providing services to taxonomists for standard genome sequencing and annotation.</title>
        <authorList>
            <consortium name="The Broad Institute Genomics Platform"/>
            <consortium name="The Broad Institute Genome Sequencing Center for Infectious Disease"/>
            <person name="Wu L."/>
            <person name="Ma J."/>
        </authorList>
    </citation>
    <scope>NUCLEOTIDE SEQUENCE [LARGE SCALE GENOMIC DNA]</scope>
    <source>
        <strain evidence="3">JCM 16082</strain>
    </source>
</reference>
<dbReference type="PANTHER" id="PTHR43000">
    <property type="entry name" value="DTDP-D-GLUCOSE 4,6-DEHYDRATASE-RELATED"/>
    <property type="match status" value="1"/>
</dbReference>
<dbReference type="SUPFAM" id="SSF51735">
    <property type="entry name" value="NAD(P)-binding Rossmann-fold domains"/>
    <property type="match status" value="1"/>
</dbReference>
<evidence type="ECO:0000313" key="3">
    <source>
        <dbReference type="Proteomes" id="UP001500507"/>
    </source>
</evidence>
<dbReference type="RefSeq" id="WP_343763170.1">
    <property type="nucleotide sequence ID" value="NZ_BAAAFG010000002.1"/>
</dbReference>
<dbReference type="Proteomes" id="UP001500507">
    <property type="component" value="Unassembled WGS sequence"/>
</dbReference>
<dbReference type="EMBL" id="BAAAFG010000002">
    <property type="protein sequence ID" value="GAA0871253.1"/>
    <property type="molecule type" value="Genomic_DNA"/>
</dbReference>
<keyword evidence="3" id="KW-1185">Reference proteome</keyword>
<dbReference type="CDD" id="cd05257">
    <property type="entry name" value="Arna_like_SDR_e"/>
    <property type="match status" value="1"/>
</dbReference>
<comment type="caution">
    <text evidence="2">The sequence shown here is derived from an EMBL/GenBank/DDBJ whole genome shotgun (WGS) entry which is preliminary data.</text>
</comment>
<name>A0ABP3XSV1_9FLAO</name>
<dbReference type="Pfam" id="PF16363">
    <property type="entry name" value="GDP_Man_Dehyd"/>
    <property type="match status" value="1"/>
</dbReference>
<feature type="domain" description="NAD(P)-binding" evidence="1">
    <location>
        <begin position="9"/>
        <end position="312"/>
    </location>
</feature>
<protein>
    <submittedName>
        <fullName evidence="2">SDR family NAD(P)-dependent oxidoreductase</fullName>
    </submittedName>
</protein>
<dbReference type="InterPro" id="IPR045869">
    <property type="entry name" value="Arna-like_SDR_e"/>
</dbReference>
<dbReference type="Gene3D" id="3.40.50.720">
    <property type="entry name" value="NAD(P)-binding Rossmann-like Domain"/>
    <property type="match status" value="1"/>
</dbReference>
<gene>
    <name evidence="2" type="ORF">GCM10009117_03990</name>
</gene>
<proteinExistence type="predicted"/>
<dbReference type="InterPro" id="IPR036291">
    <property type="entry name" value="NAD(P)-bd_dom_sf"/>
</dbReference>
<dbReference type="Gene3D" id="3.90.25.10">
    <property type="entry name" value="UDP-galactose 4-epimerase, domain 1"/>
    <property type="match status" value="1"/>
</dbReference>
<evidence type="ECO:0000313" key="2">
    <source>
        <dbReference type="EMBL" id="GAA0871253.1"/>
    </source>
</evidence>
<evidence type="ECO:0000259" key="1">
    <source>
        <dbReference type="Pfam" id="PF16363"/>
    </source>
</evidence>
<accession>A0ABP3XSV1</accession>